<proteinExistence type="predicted"/>
<dbReference type="EMBL" id="JH159156">
    <property type="protein sequence ID" value="EGZ14340.1"/>
    <property type="molecule type" value="Genomic_DNA"/>
</dbReference>
<dbReference type="KEGG" id="psoj:PHYSODRAFT_303505"/>
<dbReference type="RefSeq" id="XP_009531769.1">
    <property type="nucleotide sequence ID" value="XM_009533474.1"/>
</dbReference>
<accession>G4ZS44</accession>
<dbReference type="InParanoid" id="G4ZS44"/>
<reference evidence="1 2" key="1">
    <citation type="journal article" date="2006" name="Science">
        <title>Phytophthora genome sequences uncover evolutionary origins and mechanisms of pathogenesis.</title>
        <authorList>
            <person name="Tyler B.M."/>
            <person name="Tripathy S."/>
            <person name="Zhang X."/>
            <person name="Dehal P."/>
            <person name="Jiang R.H."/>
            <person name="Aerts A."/>
            <person name="Arredondo F.D."/>
            <person name="Baxter L."/>
            <person name="Bensasson D."/>
            <person name="Beynon J.L."/>
            <person name="Chapman J."/>
            <person name="Damasceno C.M."/>
            <person name="Dorrance A.E."/>
            <person name="Dou D."/>
            <person name="Dickerman A.W."/>
            <person name="Dubchak I.L."/>
            <person name="Garbelotto M."/>
            <person name="Gijzen M."/>
            <person name="Gordon S.G."/>
            <person name="Govers F."/>
            <person name="Grunwald N.J."/>
            <person name="Huang W."/>
            <person name="Ivors K.L."/>
            <person name="Jones R.W."/>
            <person name="Kamoun S."/>
            <person name="Krampis K."/>
            <person name="Lamour K.H."/>
            <person name="Lee M.K."/>
            <person name="McDonald W.H."/>
            <person name="Medina M."/>
            <person name="Meijer H.J."/>
            <person name="Nordberg E.K."/>
            <person name="Maclean D.J."/>
            <person name="Ospina-Giraldo M.D."/>
            <person name="Morris P.F."/>
            <person name="Phuntumart V."/>
            <person name="Putnam N.H."/>
            <person name="Rash S."/>
            <person name="Rose J.K."/>
            <person name="Sakihama Y."/>
            <person name="Salamov A.A."/>
            <person name="Savidor A."/>
            <person name="Scheuring C.F."/>
            <person name="Smith B.M."/>
            <person name="Sobral B.W."/>
            <person name="Terry A."/>
            <person name="Torto-Alalibo T.A."/>
            <person name="Win J."/>
            <person name="Xu Z."/>
            <person name="Zhang H."/>
            <person name="Grigoriev I.V."/>
            <person name="Rokhsar D.S."/>
            <person name="Boore J.L."/>
        </authorList>
    </citation>
    <scope>NUCLEOTIDE SEQUENCE [LARGE SCALE GENOMIC DNA]</scope>
    <source>
        <strain evidence="1 2">P6497</strain>
    </source>
</reference>
<sequence length="821" mass="92158">MEAQAAPWNAFRVVEGETSRSHQLRVPAGSAVGDFCDLLAKRGLFPADLDTLDLKVFANSKEEEKGSFLTENDSLENYGVEKEDPIIVKVPQVWFKIKTADGRITSEASVPLPEYKTIQHLKDALEVKYSTTYLAGVAINDVQVFNGSDGPLKAKSLIDSLGQTMEEALVVTVLRTRGREETKDEADESPAKRHRTAGVTEWVWRKEEPVYSVQDGIMAFVNREHATLQLQEFHANNYNRANIGLGGENWVVPLVDTVFGIGKTRFGAEYIRRCQQMWAAHPNRGKDSFLDTLTQCHTIQIQFSRTDLLDSELKFNSDMADAAFVEQISYFFEEKYDRLPGALTPQSLQTNSGLVPLAVVSQQEVIFLDCCRATFLSYVGLRPTACVEMTNRFVDFQRLSLNLLRSPAIEEIIKTTYWDKGKTETIQQHFNLSDGEVKKSADHLFKTTFGHPRSLLRAFKVCQSVEELNSYDAPFQLVERMNWQRFGERLRNFKEPLRFLMTALLADEAVDLGQRWRDQGGKEITYDAIVDMFGIAWEGESKTARLHIPQHIQHAALSSFYPFRELLERAAPALGRVAIDHPDEFELLCMTRFQEVIDEEKRPSDVLSEFFADTSFGRTKVKFAKITYEMPQVTSKGKKQSSLTEATAHPGDLKALLMEIHGLALENGQLSLKPLPKSSSPDILLMTMSSGTMVTVGLAVKNYAKSSKVGGETIREECKKFSKVCLQLPKSSLPRLNVLILCATAYTFHNETFQGAKFAVYSTEDSKDDRAGIDEVILLDLSTRGNRGEFFGIAGIDELERTLEAVVVAKPSVDVVQTANQ</sequence>
<dbReference type="GeneID" id="20642290"/>
<evidence type="ECO:0000313" key="1">
    <source>
        <dbReference type="EMBL" id="EGZ14340.1"/>
    </source>
</evidence>
<name>G4ZS44_PHYSP</name>
<gene>
    <name evidence="1" type="ORF">PHYSODRAFT_303505</name>
</gene>
<dbReference type="AlphaFoldDB" id="G4ZS44"/>
<evidence type="ECO:0000313" key="2">
    <source>
        <dbReference type="Proteomes" id="UP000002640"/>
    </source>
</evidence>
<keyword evidence="2" id="KW-1185">Reference proteome</keyword>
<protein>
    <submittedName>
        <fullName evidence="1">Uncharacterized protein</fullName>
    </submittedName>
</protein>
<dbReference type="Proteomes" id="UP000002640">
    <property type="component" value="Unassembled WGS sequence"/>
</dbReference>
<organism evidence="1 2">
    <name type="scientific">Phytophthora sojae (strain P6497)</name>
    <name type="common">Soybean stem and root rot agent</name>
    <name type="synonym">Phytophthora megasperma f. sp. glycines</name>
    <dbReference type="NCBI Taxonomy" id="1094619"/>
    <lineage>
        <taxon>Eukaryota</taxon>
        <taxon>Sar</taxon>
        <taxon>Stramenopiles</taxon>
        <taxon>Oomycota</taxon>
        <taxon>Peronosporomycetes</taxon>
        <taxon>Peronosporales</taxon>
        <taxon>Peronosporaceae</taxon>
        <taxon>Phytophthora</taxon>
    </lineage>
</organism>